<dbReference type="InterPro" id="IPR014729">
    <property type="entry name" value="Rossmann-like_a/b/a_fold"/>
</dbReference>
<dbReference type="InterPro" id="IPR006015">
    <property type="entry name" value="Universal_stress_UspA"/>
</dbReference>
<dbReference type="Gene3D" id="3.40.50.620">
    <property type="entry name" value="HUPs"/>
    <property type="match status" value="1"/>
</dbReference>
<reference evidence="3 4" key="1">
    <citation type="submission" date="2019-03" db="EMBL/GenBank/DDBJ databases">
        <title>Draft Genome Sequence of Duganella callidus sp. nov., a Novel Duganella Species Isolated from Cultivated Soil.</title>
        <authorList>
            <person name="Raths R."/>
            <person name="Peta V."/>
            <person name="Bucking H."/>
        </authorList>
    </citation>
    <scope>NUCLEOTIDE SEQUENCE [LARGE SCALE GENOMIC DNA]</scope>
    <source>
        <strain evidence="3 4">DN04</strain>
    </source>
</reference>
<dbReference type="Pfam" id="PF00582">
    <property type="entry name" value="Usp"/>
    <property type="match status" value="1"/>
</dbReference>
<dbReference type="PRINTS" id="PR01438">
    <property type="entry name" value="UNVRSLSTRESS"/>
</dbReference>
<dbReference type="PANTHER" id="PTHR46268:SF6">
    <property type="entry name" value="UNIVERSAL STRESS PROTEIN UP12"/>
    <property type="match status" value="1"/>
</dbReference>
<comment type="caution">
    <text evidence="3">The sequence shown here is derived from an EMBL/GenBank/DDBJ whole genome shotgun (WGS) entry which is preliminary data.</text>
</comment>
<comment type="similarity">
    <text evidence="1">Belongs to the universal stress protein A family.</text>
</comment>
<gene>
    <name evidence="3" type="ORF">E4L98_10930</name>
</gene>
<dbReference type="EMBL" id="SPVG01000103">
    <property type="protein sequence ID" value="TFW23882.1"/>
    <property type="molecule type" value="Genomic_DNA"/>
</dbReference>
<protein>
    <submittedName>
        <fullName evidence="3">Universal stress protein</fullName>
    </submittedName>
</protein>
<dbReference type="InterPro" id="IPR006016">
    <property type="entry name" value="UspA"/>
</dbReference>
<evidence type="ECO:0000259" key="2">
    <source>
        <dbReference type="Pfam" id="PF00582"/>
    </source>
</evidence>
<dbReference type="SUPFAM" id="SSF52402">
    <property type="entry name" value="Adenine nucleotide alpha hydrolases-like"/>
    <property type="match status" value="1"/>
</dbReference>
<dbReference type="Proteomes" id="UP000297729">
    <property type="component" value="Unassembled WGS sequence"/>
</dbReference>
<feature type="domain" description="UspA" evidence="2">
    <location>
        <begin position="1"/>
        <end position="145"/>
    </location>
</feature>
<organism evidence="3 4">
    <name type="scientific">Duganella callida</name>
    <dbReference type="NCBI Taxonomy" id="2561932"/>
    <lineage>
        <taxon>Bacteria</taxon>
        <taxon>Pseudomonadati</taxon>
        <taxon>Pseudomonadota</taxon>
        <taxon>Betaproteobacteria</taxon>
        <taxon>Burkholderiales</taxon>
        <taxon>Oxalobacteraceae</taxon>
        <taxon>Telluria group</taxon>
        <taxon>Duganella</taxon>
    </lineage>
</organism>
<evidence type="ECO:0000313" key="4">
    <source>
        <dbReference type="Proteomes" id="UP000297729"/>
    </source>
</evidence>
<sequence>MFKSILFPTDGSDLSDKVTATVVEFARLHQARLISVTVIQPVLMPALGDGGAVLDDGQYEVQMQAAARQHIDNVAGAASAAGVPFEGFVAMSANPYEEIVDAAKKYGCDLIAMASHGRTGLSKLFMGSETQRVLTHTELPLLILR</sequence>
<dbReference type="CDD" id="cd00293">
    <property type="entry name" value="USP-like"/>
    <property type="match status" value="1"/>
</dbReference>
<dbReference type="OrthoDB" id="5295044at2"/>
<proteinExistence type="inferred from homology"/>
<evidence type="ECO:0000313" key="3">
    <source>
        <dbReference type="EMBL" id="TFW23882.1"/>
    </source>
</evidence>
<name>A0A4Y9SL48_9BURK</name>
<dbReference type="AlphaFoldDB" id="A0A4Y9SL48"/>
<dbReference type="PANTHER" id="PTHR46268">
    <property type="entry name" value="STRESS RESPONSE PROTEIN NHAX"/>
    <property type="match status" value="1"/>
</dbReference>
<keyword evidence="4" id="KW-1185">Reference proteome</keyword>
<evidence type="ECO:0000256" key="1">
    <source>
        <dbReference type="ARBA" id="ARBA00008791"/>
    </source>
</evidence>
<dbReference type="RefSeq" id="WP_135201592.1">
    <property type="nucleotide sequence ID" value="NZ_SPVG01000103.1"/>
</dbReference>
<accession>A0A4Y9SL48</accession>